<dbReference type="RefSeq" id="WP_102994514.1">
    <property type="nucleotide sequence ID" value="NZ_CP025938.1"/>
</dbReference>
<gene>
    <name evidence="1" type="ORF">C1A40_02460</name>
</gene>
<name>A0A2I7SEU4_9FLAO</name>
<dbReference type="Proteomes" id="UP000236592">
    <property type="component" value="Chromosome"/>
</dbReference>
<accession>A0A2I7SEU4</accession>
<protein>
    <submittedName>
        <fullName evidence="1">Uncharacterized protein</fullName>
    </submittedName>
</protein>
<dbReference type="EMBL" id="CP025938">
    <property type="protein sequence ID" value="AUS04404.1"/>
    <property type="molecule type" value="Genomic_DNA"/>
</dbReference>
<reference evidence="2" key="1">
    <citation type="submission" date="2018-01" db="EMBL/GenBank/DDBJ databases">
        <title>Complete genome of Tamlana sp. UJ94.</title>
        <authorList>
            <person name="Jung J."/>
            <person name="Chung D."/>
            <person name="Bae S.S."/>
            <person name="Baek K."/>
        </authorList>
    </citation>
    <scope>NUCLEOTIDE SEQUENCE [LARGE SCALE GENOMIC DNA]</scope>
    <source>
        <strain evidence="2">UJ94</strain>
    </source>
</reference>
<organism evidence="1 2">
    <name type="scientific">Pseudotamlana carrageenivorans</name>
    <dbReference type="NCBI Taxonomy" id="2069432"/>
    <lineage>
        <taxon>Bacteria</taxon>
        <taxon>Pseudomonadati</taxon>
        <taxon>Bacteroidota</taxon>
        <taxon>Flavobacteriia</taxon>
        <taxon>Flavobacteriales</taxon>
        <taxon>Flavobacteriaceae</taxon>
        <taxon>Pseudotamlana</taxon>
    </lineage>
</organism>
<evidence type="ECO:0000313" key="2">
    <source>
        <dbReference type="Proteomes" id="UP000236592"/>
    </source>
</evidence>
<dbReference type="AlphaFoldDB" id="A0A2I7SEU4"/>
<proteinExistence type="predicted"/>
<keyword evidence="2" id="KW-1185">Reference proteome</keyword>
<sequence>METSTKTKSAIKLEKARKMYIELHIHQKIRRDFALQQISEKYFYSIARLKRLLPVSEFEEIEREYLEKEKKGIKKTR</sequence>
<dbReference type="KEGG" id="taj:C1A40_02460"/>
<evidence type="ECO:0000313" key="1">
    <source>
        <dbReference type="EMBL" id="AUS04404.1"/>
    </source>
</evidence>